<feature type="modified residue" description="N6-(pyridoxal phosphate)lysine" evidence="4 5">
    <location>
        <position position="39"/>
    </location>
</feature>
<evidence type="ECO:0000256" key="4">
    <source>
        <dbReference type="HAMAP-Rule" id="MF_01201"/>
    </source>
</evidence>
<comment type="catalytic activity">
    <reaction evidence="4">
        <text>L-alanine = D-alanine</text>
        <dbReference type="Rhea" id="RHEA:20249"/>
        <dbReference type="ChEBI" id="CHEBI:57416"/>
        <dbReference type="ChEBI" id="CHEBI:57972"/>
        <dbReference type="EC" id="5.1.1.1"/>
    </reaction>
</comment>
<gene>
    <name evidence="8" type="ORF">ab3b_00358</name>
</gene>
<organism evidence="8 9">
    <name type="scientific">Weissella cibaria</name>
    <dbReference type="NCBI Taxonomy" id="137591"/>
    <lineage>
        <taxon>Bacteria</taxon>
        <taxon>Bacillati</taxon>
        <taxon>Bacillota</taxon>
        <taxon>Bacilli</taxon>
        <taxon>Lactobacillales</taxon>
        <taxon>Lactobacillaceae</taxon>
        <taxon>Weissella</taxon>
    </lineage>
</organism>
<proteinExistence type="inferred from homology"/>
<dbReference type="UniPathway" id="UPA00042">
    <property type="reaction ID" value="UER00497"/>
</dbReference>
<keyword evidence="3 4" id="KW-0413">Isomerase</keyword>
<evidence type="ECO:0000256" key="1">
    <source>
        <dbReference type="ARBA" id="ARBA00001933"/>
    </source>
</evidence>
<evidence type="ECO:0000313" key="8">
    <source>
        <dbReference type="EMBL" id="KIU25453.1"/>
    </source>
</evidence>
<dbReference type="Gene3D" id="2.40.37.10">
    <property type="entry name" value="Lyase, Ornithine Decarboxylase, Chain A, domain 1"/>
    <property type="match status" value="1"/>
</dbReference>
<protein>
    <recommendedName>
        <fullName evidence="4">Alanine racemase</fullName>
        <ecNumber evidence="4">5.1.1.1</ecNumber>
    </recommendedName>
</protein>
<dbReference type="GO" id="GO:0005829">
    <property type="term" value="C:cytosol"/>
    <property type="evidence" value="ECO:0007669"/>
    <property type="project" value="TreeGrafter"/>
</dbReference>
<dbReference type="PRINTS" id="PR00992">
    <property type="entry name" value="ALARACEMASE"/>
</dbReference>
<dbReference type="NCBIfam" id="TIGR00492">
    <property type="entry name" value="alr"/>
    <property type="match status" value="1"/>
</dbReference>
<accession>A0A0D1JW57</accession>
<dbReference type="SUPFAM" id="SSF51419">
    <property type="entry name" value="PLP-binding barrel"/>
    <property type="match status" value="1"/>
</dbReference>
<comment type="cofactor">
    <cofactor evidence="1 4 5">
        <name>pyridoxal 5'-phosphate</name>
        <dbReference type="ChEBI" id="CHEBI:597326"/>
    </cofactor>
</comment>
<evidence type="ECO:0000256" key="5">
    <source>
        <dbReference type="PIRSR" id="PIRSR600821-50"/>
    </source>
</evidence>
<dbReference type="InterPro" id="IPR011079">
    <property type="entry name" value="Ala_racemase_C"/>
</dbReference>
<evidence type="ECO:0000256" key="6">
    <source>
        <dbReference type="PIRSR" id="PIRSR600821-52"/>
    </source>
</evidence>
<dbReference type="Pfam" id="PF01168">
    <property type="entry name" value="Ala_racemase_N"/>
    <property type="match status" value="1"/>
</dbReference>
<evidence type="ECO:0000259" key="7">
    <source>
        <dbReference type="SMART" id="SM01005"/>
    </source>
</evidence>
<reference evidence="8 9" key="1">
    <citation type="journal article" date="2015" name="Microbiology (Mosc.)">
        <title>Genomics of the Weissella cibaria species with an examination of its metabolic traits.</title>
        <authorList>
            <person name="Lynch K.M."/>
            <person name="Lucid A."/>
            <person name="Arendt E.K."/>
            <person name="Sleator R.D."/>
            <person name="Lucey B."/>
            <person name="Coffey A."/>
        </authorList>
    </citation>
    <scope>NUCLEOTIDE SEQUENCE [LARGE SCALE GENOMIC DNA]</scope>
    <source>
        <strain evidence="8 9">AB3b</strain>
    </source>
</reference>
<dbReference type="GO" id="GO:0030632">
    <property type="term" value="P:D-alanine biosynthetic process"/>
    <property type="evidence" value="ECO:0007669"/>
    <property type="project" value="UniProtKB-UniRule"/>
</dbReference>
<dbReference type="InterPro" id="IPR000821">
    <property type="entry name" value="Ala_racemase"/>
</dbReference>
<dbReference type="GO" id="GO:0030170">
    <property type="term" value="F:pyridoxal phosphate binding"/>
    <property type="evidence" value="ECO:0007669"/>
    <property type="project" value="UniProtKB-UniRule"/>
</dbReference>
<sequence length="371" mass="40776">MVVAVTRPTRLNISQAAVTHNIQEVRQASQASFMFLAVKANAYGFGLIPMSQAAVAGGIDGLAVALLDEGLALRQAGLTEPTLILGITLPQYARLIAENNLIATVGSLAWLEAALQYLPVNGQRLQVNLAVDTGMGRIGFRERTELEAAIAFMHEHREAFTYASIMTHFAEADAPEVDYFHQQLNRWHVLTDGVEMPPLVHLANSGAAMYHADKMPTDVIRAGTVVYGVEPSRGELRADDYLEPVLTLETELVFVKKCHEGEGVSYGHTYYAHEGEWIGTVPLGYGDGLPRKLQGFEVIVDGVKRPIVGKLAMDQMMISLPYELPIGTTVTIIGRQGEQENTLEDVGQYTDLAPWEISTNLQERIYRQITD</sequence>
<dbReference type="InterPro" id="IPR029066">
    <property type="entry name" value="PLP-binding_barrel"/>
</dbReference>
<dbReference type="AlphaFoldDB" id="A0A0D1JW57"/>
<dbReference type="PANTHER" id="PTHR30511:SF0">
    <property type="entry name" value="ALANINE RACEMASE, CATABOLIC-RELATED"/>
    <property type="match status" value="1"/>
</dbReference>
<dbReference type="Gene3D" id="3.20.20.10">
    <property type="entry name" value="Alanine racemase"/>
    <property type="match status" value="1"/>
</dbReference>
<feature type="binding site" evidence="4 6">
    <location>
        <position position="313"/>
    </location>
    <ligand>
        <name>substrate</name>
    </ligand>
</feature>
<evidence type="ECO:0000256" key="3">
    <source>
        <dbReference type="ARBA" id="ARBA00023235"/>
    </source>
</evidence>
<feature type="binding site" evidence="4 6">
    <location>
        <position position="137"/>
    </location>
    <ligand>
        <name>substrate</name>
    </ligand>
</feature>
<evidence type="ECO:0000256" key="2">
    <source>
        <dbReference type="ARBA" id="ARBA00022898"/>
    </source>
</evidence>
<comment type="caution">
    <text evidence="8">The sequence shown here is derived from an EMBL/GenBank/DDBJ whole genome shotgun (WGS) entry which is preliminary data.</text>
</comment>
<dbReference type="EMBL" id="JWHT01000011">
    <property type="protein sequence ID" value="KIU25453.1"/>
    <property type="molecule type" value="Genomic_DNA"/>
</dbReference>
<dbReference type="InterPro" id="IPR009006">
    <property type="entry name" value="Ala_racemase/Decarboxylase_C"/>
</dbReference>
<dbReference type="Proteomes" id="UP000032289">
    <property type="component" value="Unassembled WGS sequence"/>
</dbReference>
<dbReference type="GO" id="GO:0009252">
    <property type="term" value="P:peptidoglycan biosynthetic process"/>
    <property type="evidence" value="ECO:0007669"/>
    <property type="project" value="TreeGrafter"/>
</dbReference>
<keyword evidence="2 4" id="KW-0663">Pyridoxal phosphate</keyword>
<name>A0A0D1JW57_9LACO</name>
<dbReference type="InterPro" id="IPR001608">
    <property type="entry name" value="Ala_racemase_N"/>
</dbReference>
<dbReference type="HAMAP" id="MF_01201">
    <property type="entry name" value="Ala_racemase"/>
    <property type="match status" value="1"/>
</dbReference>
<dbReference type="SUPFAM" id="SSF50621">
    <property type="entry name" value="Alanine racemase C-terminal domain-like"/>
    <property type="match status" value="1"/>
</dbReference>
<dbReference type="GO" id="GO:0008784">
    <property type="term" value="F:alanine racemase activity"/>
    <property type="evidence" value="ECO:0007669"/>
    <property type="project" value="UniProtKB-UniRule"/>
</dbReference>
<comment type="similarity">
    <text evidence="4">Belongs to the alanine racemase family.</text>
</comment>
<dbReference type="FunFam" id="3.20.20.10:FF:000002">
    <property type="entry name" value="Alanine racemase"/>
    <property type="match status" value="1"/>
</dbReference>
<dbReference type="CDD" id="cd00430">
    <property type="entry name" value="PLPDE_III_AR"/>
    <property type="match status" value="1"/>
</dbReference>
<feature type="active site" description="Proton acceptor; specific for D-alanine" evidence="4">
    <location>
        <position position="39"/>
    </location>
</feature>
<dbReference type="SMART" id="SM01005">
    <property type="entry name" value="Ala_racemase_C"/>
    <property type="match status" value="1"/>
</dbReference>
<dbReference type="EC" id="5.1.1.1" evidence="4"/>
<dbReference type="PANTHER" id="PTHR30511">
    <property type="entry name" value="ALANINE RACEMASE"/>
    <property type="match status" value="1"/>
</dbReference>
<feature type="domain" description="Alanine racemase C-terminal" evidence="7">
    <location>
        <begin position="245"/>
        <end position="370"/>
    </location>
</feature>
<feature type="active site" description="Proton acceptor; specific for L-alanine" evidence="4">
    <location>
        <position position="266"/>
    </location>
</feature>
<dbReference type="PATRIC" id="fig|137591.24.peg.350"/>
<comment type="pathway">
    <text evidence="4">Amino-acid biosynthesis; D-alanine biosynthesis; D-alanine from L-alanine: step 1/1.</text>
</comment>
<comment type="function">
    <text evidence="4">Catalyzes the interconversion of L-alanine and D-alanine. May also act on other amino acids.</text>
</comment>
<dbReference type="RefSeq" id="WP_043940666.1">
    <property type="nucleotide sequence ID" value="NZ_JWHT01000011.1"/>
</dbReference>
<dbReference type="Pfam" id="PF00842">
    <property type="entry name" value="Ala_racemase_C"/>
    <property type="match status" value="1"/>
</dbReference>
<evidence type="ECO:0000313" key="9">
    <source>
        <dbReference type="Proteomes" id="UP000032289"/>
    </source>
</evidence>